<comment type="similarity">
    <text evidence="1">Belongs to the mandelate racemase/muconate lactonizing enzyme family.</text>
</comment>
<keyword evidence="2" id="KW-0479">Metal-binding</keyword>
<dbReference type="SMART" id="SM00922">
    <property type="entry name" value="MR_MLE"/>
    <property type="match status" value="1"/>
</dbReference>
<dbReference type="SFLD" id="SFLDG00180">
    <property type="entry name" value="muconate_cycloisomerase"/>
    <property type="match status" value="1"/>
</dbReference>
<accession>A0A5B8CKH4</accession>
<feature type="domain" description="Mandelate racemase/muconate lactonizing enzyme C-terminal" evidence="3">
    <location>
        <begin position="161"/>
        <end position="260"/>
    </location>
</feature>
<evidence type="ECO:0000256" key="1">
    <source>
        <dbReference type="ARBA" id="ARBA00008031"/>
    </source>
</evidence>
<name>A0A5B8CKH4_SPHSA</name>
<proteinExistence type="inferred from homology"/>
<dbReference type="EMBL" id="CP041017">
    <property type="protein sequence ID" value="QDC39759.1"/>
    <property type="molecule type" value="Genomic_DNA"/>
</dbReference>
<dbReference type="Pfam" id="PF02746">
    <property type="entry name" value="MR_MLE_N"/>
    <property type="match status" value="1"/>
</dbReference>
<dbReference type="InterPro" id="IPR029065">
    <property type="entry name" value="Enolase_C-like"/>
</dbReference>
<dbReference type="InterPro" id="IPR029017">
    <property type="entry name" value="Enolase-like_N"/>
</dbReference>
<reference evidence="4 5" key="1">
    <citation type="submission" date="2019-06" db="EMBL/GenBank/DDBJ databases">
        <title>Genome organization and adaptive potential of archetypical organophosphate degarding Sphingobium fuliginis ATCC 27551.</title>
        <authorList>
            <person name="Sarwar A."/>
            <person name="Parthasarathy S."/>
            <person name="Singh C."/>
            <person name="Siddavattam D."/>
        </authorList>
    </citation>
    <scope>NUCLEOTIDE SEQUENCE [LARGE SCALE GENOMIC DNA]</scope>
    <source>
        <strain evidence="4 5">ATCC 27551</strain>
    </source>
</reference>
<dbReference type="AlphaFoldDB" id="A0A5B8CKH4"/>
<dbReference type="Gene3D" id="3.30.390.10">
    <property type="entry name" value="Enolase-like, N-terminal domain"/>
    <property type="match status" value="1"/>
</dbReference>
<gene>
    <name evidence="4" type="ORF">FIL70_21550</name>
</gene>
<dbReference type="PANTHER" id="PTHR48080">
    <property type="entry name" value="D-GALACTONATE DEHYDRATASE-RELATED"/>
    <property type="match status" value="1"/>
</dbReference>
<dbReference type="InterPro" id="IPR013342">
    <property type="entry name" value="Mandelate_racemase_C"/>
</dbReference>
<dbReference type="Pfam" id="PF13378">
    <property type="entry name" value="MR_MLE_C"/>
    <property type="match status" value="1"/>
</dbReference>
<dbReference type="Gene3D" id="3.20.20.120">
    <property type="entry name" value="Enolase-like C-terminal domain"/>
    <property type="match status" value="1"/>
</dbReference>
<dbReference type="SUPFAM" id="SSF51604">
    <property type="entry name" value="Enolase C-terminal domain-like"/>
    <property type="match status" value="1"/>
</dbReference>
<organism evidence="4 5">
    <name type="scientific">Sphingobium fuliginis ATCC 27551</name>
    <dbReference type="NCBI Taxonomy" id="1208342"/>
    <lineage>
        <taxon>Bacteria</taxon>
        <taxon>Pseudomonadati</taxon>
        <taxon>Pseudomonadota</taxon>
        <taxon>Alphaproteobacteria</taxon>
        <taxon>Sphingomonadales</taxon>
        <taxon>Sphingomonadaceae</taxon>
        <taxon>Sphingobium</taxon>
    </lineage>
</organism>
<dbReference type="Proteomes" id="UP000311469">
    <property type="component" value="Chromosome cSF2"/>
</dbReference>
<dbReference type="PANTHER" id="PTHR48080:SF3">
    <property type="entry name" value="ENOLASE SUPERFAMILY MEMBER DDB_G0284701"/>
    <property type="match status" value="1"/>
</dbReference>
<dbReference type="InterPro" id="IPR034593">
    <property type="entry name" value="DgoD-like"/>
</dbReference>
<protein>
    <recommendedName>
        <fullName evidence="3">Mandelate racemase/muconate lactonizing enzyme C-terminal domain-containing protein</fullName>
    </recommendedName>
</protein>
<dbReference type="SFLD" id="SFLDS00001">
    <property type="entry name" value="Enolase"/>
    <property type="match status" value="1"/>
</dbReference>
<evidence type="ECO:0000313" key="4">
    <source>
        <dbReference type="EMBL" id="QDC39759.1"/>
    </source>
</evidence>
<dbReference type="InterPro" id="IPR036849">
    <property type="entry name" value="Enolase-like_C_sf"/>
</dbReference>
<evidence type="ECO:0000259" key="3">
    <source>
        <dbReference type="SMART" id="SM00922"/>
    </source>
</evidence>
<dbReference type="KEGG" id="sufl:FIL70_21550"/>
<dbReference type="GO" id="GO:0003824">
    <property type="term" value="F:catalytic activity"/>
    <property type="evidence" value="ECO:0007669"/>
    <property type="project" value="UniProtKB-ARBA"/>
</dbReference>
<evidence type="ECO:0000313" key="5">
    <source>
        <dbReference type="Proteomes" id="UP000311469"/>
    </source>
</evidence>
<dbReference type="InterPro" id="IPR013341">
    <property type="entry name" value="Mandelate_racemase_N_dom"/>
</dbReference>
<sequence length="401" mass="41773">MAQRQPGGRMMRIERIELHVTELPVRLKRTFSSGSYDTGPSDQLLGKPVLLKIHAEGVTGIAQIRPISPGHFVADTVHSVIGAVRDIYGPLLIGKRVCDLESIDGLLTSRLAGNPAARALVDIALHDAFGKAVGLPVHALIGGRANAAIPLEWSVSLYDDPARMVADARRAVEEFGIRVLCLKAAGKGGWRTDVANFERVRAAVGPDIMIGVDPNTGWTAADTVSALNALRDMDVGYCEQPVERADLRAMAAIRAKAGGVPIMADESLFTLQDAARIADAAAADVYCIKLYKVGGLTPARKIAALGEAHGIGINCGGLAVASQLEAAAAAHFCASVPAARTFGAAEFVFGVGVLGDDPLIAEGAMAIENGAVTVPTGPGLGLAVDEAALQRMTLQKLEVTG</sequence>
<dbReference type="GO" id="GO:0046872">
    <property type="term" value="F:metal ion binding"/>
    <property type="evidence" value="ECO:0007669"/>
    <property type="project" value="UniProtKB-KW"/>
</dbReference>
<evidence type="ECO:0000256" key="2">
    <source>
        <dbReference type="ARBA" id="ARBA00022723"/>
    </source>
</evidence>
<dbReference type="SUPFAM" id="SSF54826">
    <property type="entry name" value="Enolase N-terminal domain-like"/>
    <property type="match status" value="1"/>
</dbReference>